<evidence type="ECO:0000256" key="5">
    <source>
        <dbReference type="PROSITE-ProRule" id="PRU00169"/>
    </source>
</evidence>
<proteinExistence type="predicted"/>
<dbReference type="PRINTS" id="PR00038">
    <property type="entry name" value="HTHLUXR"/>
</dbReference>
<gene>
    <name evidence="9" type="ORF">GCM10010246_55000</name>
</gene>
<feature type="region of interest" description="Disordered" evidence="6">
    <location>
        <begin position="1"/>
        <end position="44"/>
    </location>
</feature>
<evidence type="ECO:0000256" key="2">
    <source>
        <dbReference type="ARBA" id="ARBA00023015"/>
    </source>
</evidence>
<dbReference type="RefSeq" id="WP_346177055.1">
    <property type="nucleotide sequence ID" value="NZ_BAAASD010000028.1"/>
</dbReference>
<keyword evidence="2" id="KW-0805">Transcription regulation</keyword>
<keyword evidence="1 5" id="KW-0597">Phosphoprotein</keyword>
<dbReference type="InterPro" id="IPR001789">
    <property type="entry name" value="Sig_transdc_resp-reg_receiver"/>
</dbReference>
<evidence type="ECO:0000313" key="9">
    <source>
        <dbReference type="EMBL" id="GAA2358298.1"/>
    </source>
</evidence>
<keyword evidence="4" id="KW-0804">Transcription</keyword>
<keyword evidence="3" id="KW-0238">DNA-binding</keyword>
<accession>A0ABP5TQH8</accession>
<comment type="caution">
    <text evidence="9">The sequence shown here is derived from an EMBL/GenBank/DDBJ whole genome shotgun (WGS) entry which is preliminary data.</text>
</comment>
<dbReference type="PANTHER" id="PTHR43214:SF24">
    <property type="entry name" value="TRANSCRIPTIONAL REGULATORY PROTEIN NARL-RELATED"/>
    <property type="match status" value="1"/>
</dbReference>
<dbReference type="InterPro" id="IPR000792">
    <property type="entry name" value="Tscrpt_reg_LuxR_C"/>
</dbReference>
<dbReference type="InterPro" id="IPR058245">
    <property type="entry name" value="NreC/VraR/RcsB-like_REC"/>
</dbReference>
<dbReference type="CDD" id="cd17535">
    <property type="entry name" value="REC_NarL-like"/>
    <property type="match status" value="1"/>
</dbReference>
<dbReference type="Gene3D" id="3.40.50.2300">
    <property type="match status" value="1"/>
</dbReference>
<organism evidence="9 10">
    <name type="scientific">Streptomyces cuspidosporus</name>
    <dbReference type="NCBI Taxonomy" id="66882"/>
    <lineage>
        <taxon>Bacteria</taxon>
        <taxon>Bacillati</taxon>
        <taxon>Actinomycetota</taxon>
        <taxon>Actinomycetes</taxon>
        <taxon>Kitasatosporales</taxon>
        <taxon>Streptomycetaceae</taxon>
        <taxon>Streptomyces</taxon>
    </lineage>
</organism>
<dbReference type="EMBL" id="BAAASD010000028">
    <property type="protein sequence ID" value="GAA2358298.1"/>
    <property type="molecule type" value="Genomic_DNA"/>
</dbReference>
<dbReference type="PANTHER" id="PTHR43214">
    <property type="entry name" value="TWO-COMPONENT RESPONSE REGULATOR"/>
    <property type="match status" value="1"/>
</dbReference>
<sequence>MSPSPPESPASGPAPGPTPASGPAPATGPRPEPGPATGPEPAPAPIRLLIVDDDPLVRAGLRLMLGGGSSGIEIVAEASDGAEVAALVDRHRPDVVLMDIRMPTVDGLAATEQLRRREDAPEVVILTTFNADEHVLRALRAGAAGFVLKDTPPAELVAAVRRVAAGEPVLSPVVTAQLIEHVAGSGRDGRRVRAGALLDRLNDREREVAIAVGQGRSNAEISAALFMSVATVKAHVSRILTKLDLNNRVQIALLAHDAGLLD</sequence>
<evidence type="ECO:0000256" key="4">
    <source>
        <dbReference type="ARBA" id="ARBA00023163"/>
    </source>
</evidence>
<evidence type="ECO:0000256" key="1">
    <source>
        <dbReference type="ARBA" id="ARBA00022553"/>
    </source>
</evidence>
<dbReference type="PROSITE" id="PS50043">
    <property type="entry name" value="HTH_LUXR_2"/>
    <property type="match status" value="1"/>
</dbReference>
<keyword evidence="10" id="KW-1185">Reference proteome</keyword>
<dbReference type="CDD" id="cd06170">
    <property type="entry name" value="LuxR_C_like"/>
    <property type="match status" value="1"/>
</dbReference>
<name>A0ABP5TQH8_9ACTN</name>
<evidence type="ECO:0000259" key="8">
    <source>
        <dbReference type="PROSITE" id="PS50110"/>
    </source>
</evidence>
<dbReference type="Proteomes" id="UP001500253">
    <property type="component" value="Unassembled WGS sequence"/>
</dbReference>
<dbReference type="SUPFAM" id="SSF46894">
    <property type="entry name" value="C-terminal effector domain of the bipartite response regulators"/>
    <property type="match status" value="1"/>
</dbReference>
<feature type="domain" description="Response regulatory" evidence="8">
    <location>
        <begin position="47"/>
        <end position="164"/>
    </location>
</feature>
<evidence type="ECO:0000313" key="10">
    <source>
        <dbReference type="Proteomes" id="UP001500253"/>
    </source>
</evidence>
<dbReference type="SMART" id="SM00448">
    <property type="entry name" value="REC"/>
    <property type="match status" value="1"/>
</dbReference>
<dbReference type="InterPro" id="IPR011006">
    <property type="entry name" value="CheY-like_superfamily"/>
</dbReference>
<feature type="domain" description="HTH luxR-type" evidence="7">
    <location>
        <begin position="194"/>
        <end position="259"/>
    </location>
</feature>
<reference evidence="10" key="1">
    <citation type="journal article" date="2019" name="Int. J. Syst. Evol. Microbiol.">
        <title>The Global Catalogue of Microorganisms (GCM) 10K type strain sequencing project: providing services to taxonomists for standard genome sequencing and annotation.</title>
        <authorList>
            <consortium name="The Broad Institute Genomics Platform"/>
            <consortium name="The Broad Institute Genome Sequencing Center for Infectious Disease"/>
            <person name="Wu L."/>
            <person name="Ma J."/>
        </authorList>
    </citation>
    <scope>NUCLEOTIDE SEQUENCE [LARGE SCALE GENOMIC DNA]</scope>
    <source>
        <strain evidence="10">JCM 4316</strain>
    </source>
</reference>
<dbReference type="Pfam" id="PF00196">
    <property type="entry name" value="GerE"/>
    <property type="match status" value="1"/>
</dbReference>
<dbReference type="SMART" id="SM00421">
    <property type="entry name" value="HTH_LUXR"/>
    <property type="match status" value="1"/>
</dbReference>
<dbReference type="Pfam" id="PF00072">
    <property type="entry name" value="Response_reg"/>
    <property type="match status" value="1"/>
</dbReference>
<dbReference type="SUPFAM" id="SSF52172">
    <property type="entry name" value="CheY-like"/>
    <property type="match status" value="1"/>
</dbReference>
<dbReference type="PROSITE" id="PS00622">
    <property type="entry name" value="HTH_LUXR_1"/>
    <property type="match status" value="1"/>
</dbReference>
<dbReference type="InterPro" id="IPR039420">
    <property type="entry name" value="WalR-like"/>
</dbReference>
<dbReference type="PROSITE" id="PS50110">
    <property type="entry name" value="RESPONSE_REGULATORY"/>
    <property type="match status" value="1"/>
</dbReference>
<dbReference type="InterPro" id="IPR016032">
    <property type="entry name" value="Sig_transdc_resp-reg_C-effctor"/>
</dbReference>
<evidence type="ECO:0000259" key="7">
    <source>
        <dbReference type="PROSITE" id="PS50043"/>
    </source>
</evidence>
<feature type="modified residue" description="4-aspartylphosphate" evidence="5">
    <location>
        <position position="99"/>
    </location>
</feature>
<protein>
    <submittedName>
        <fullName evidence="9">Response regulator transcription factor</fullName>
    </submittedName>
</protein>
<evidence type="ECO:0000256" key="3">
    <source>
        <dbReference type="ARBA" id="ARBA00023125"/>
    </source>
</evidence>
<evidence type="ECO:0000256" key="6">
    <source>
        <dbReference type="SAM" id="MobiDB-lite"/>
    </source>
</evidence>